<comment type="caution">
    <text evidence="1">The sequence shown here is derived from an EMBL/GenBank/DDBJ whole genome shotgun (WGS) entry which is preliminary data.</text>
</comment>
<dbReference type="EMBL" id="JBBNGS010000010">
    <property type="protein sequence ID" value="MEQ2637899.1"/>
    <property type="molecule type" value="Genomic_DNA"/>
</dbReference>
<proteinExistence type="predicted"/>
<name>A0ABV1IG80_9ACTN</name>
<dbReference type="Gene3D" id="2.60.120.10">
    <property type="entry name" value="Jelly Rolls"/>
    <property type="match status" value="1"/>
</dbReference>
<dbReference type="SUPFAM" id="SSF51182">
    <property type="entry name" value="RmlC-like cupins"/>
    <property type="match status" value="1"/>
</dbReference>
<organism evidence="1 3">
    <name type="scientific">Paratractidigestivibacter faecalis</name>
    <dbReference type="NCBI Taxonomy" id="2292441"/>
    <lineage>
        <taxon>Bacteria</taxon>
        <taxon>Bacillati</taxon>
        <taxon>Actinomycetota</taxon>
        <taxon>Coriobacteriia</taxon>
        <taxon>Coriobacteriales</taxon>
        <taxon>Atopobiaceae</taxon>
        <taxon>Paratractidigestivibacter</taxon>
    </lineage>
</organism>
<accession>A0ABV1IG80</accession>
<dbReference type="InterPro" id="IPR011051">
    <property type="entry name" value="RmlC_Cupin_sf"/>
</dbReference>
<reference evidence="1 3" key="1">
    <citation type="submission" date="2024-04" db="EMBL/GenBank/DDBJ databases">
        <title>Human intestinal bacterial collection.</title>
        <authorList>
            <person name="Pauvert C."/>
            <person name="Hitch T.C.A."/>
            <person name="Clavel T."/>
        </authorList>
    </citation>
    <scope>NUCLEOTIDE SEQUENCE [LARGE SCALE GENOMIC DNA]</scope>
    <source>
        <strain evidence="1 3">CLA-AA-H197</strain>
    </source>
</reference>
<protein>
    <recommendedName>
        <fullName evidence="4">Cupin domain-containing protein</fullName>
    </recommendedName>
</protein>
<dbReference type="Proteomes" id="UP001478817">
    <property type="component" value="Unassembled WGS sequence"/>
</dbReference>
<dbReference type="InterPro" id="IPR014710">
    <property type="entry name" value="RmlC-like_jellyroll"/>
</dbReference>
<sequence length="109" mass="11005">MSIKGVPTDAACPLADLIVAGEHTVASRGLACQQVADLTLFAFAAGESVSEERYPADTVYVCLEGTLAVACAEGQRMVPAGSCLKVCAGMGHAVSGADGCAVKFLQVNA</sequence>
<evidence type="ECO:0000313" key="2">
    <source>
        <dbReference type="EMBL" id="MEQ2637978.1"/>
    </source>
</evidence>
<evidence type="ECO:0000313" key="3">
    <source>
        <dbReference type="Proteomes" id="UP001478817"/>
    </source>
</evidence>
<dbReference type="EMBL" id="JBBNGS010000010">
    <property type="protein sequence ID" value="MEQ2637978.1"/>
    <property type="molecule type" value="Genomic_DNA"/>
</dbReference>
<evidence type="ECO:0008006" key="4">
    <source>
        <dbReference type="Google" id="ProtNLM"/>
    </source>
</evidence>
<dbReference type="RefSeq" id="WP_349182500.1">
    <property type="nucleotide sequence ID" value="NZ_JBBNGS010000010.1"/>
</dbReference>
<evidence type="ECO:0000313" key="1">
    <source>
        <dbReference type="EMBL" id="MEQ2637899.1"/>
    </source>
</evidence>
<keyword evidence="3" id="KW-1185">Reference proteome</keyword>
<gene>
    <name evidence="1" type="ORF">AAAT05_06020</name>
    <name evidence="2" type="ORF">AAAT05_06465</name>
</gene>